<evidence type="ECO:0000256" key="1">
    <source>
        <dbReference type="ARBA" id="ARBA00009341"/>
    </source>
</evidence>
<evidence type="ECO:0000256" key="4">
    <source>
        <dbReference type="SAM" id="SignalP"/>
    </source>
</evidence>
<keyword evidence="7" id="KW-1185">Reference proteome</keyword>
<accession>A0A2P6QDK1</accession>
<evidence type="ECO:0000256" key="2">
    <source>
        <dbReference type="ARBA" id="ARBA00022574"/>
    </source>
</evidence>
<feature type="domain" description="Histone-binding protein RBBP4-like N-terminal" evidence="5">
    <location>
        <begin position="22"/>
        <end position="58"/>
    </location>
</feature>
<evidence type="ECO:0000259" key="5">
    <source>
        <dbReference type="Pfam" id="PF12265"/>
    </source>
</evidence>
<name>A0A2P6QDK1_ROSCH</name>
<protein>
    <submittedName>
        <fullName evidence="6">Putative histone-binding protein RBBP4</fullName>
    </submittedName>
</protein>
<dbReference type="Gramene" id="PRQ32262">
    <property type="protein sequence ID" value="PRQ32262"/>
    <property type="gene ID" value="RchiOBHm_Chr5g0044411"/>
</dbReference>
<proteinExistence type="inferred from homology"/>
<organism evidence="6 7">
    <name type="scientific">Rosa chinensis</name>
    <name type="common">China rose</name>
    <dbReference type="NCBI Taxonomy" id="74649"/>
    <lineage>
        <taxon>Eukaryota</taxon>
        <taxon>Viridiplantae</taxon>
        <taxon>Streptophyta</taxon>
        <taxon>Embryophyta</taxon>
        <taxon>Tracheophyta</taxon>
        <taxon>Spermatophyta</taxon>
        <taxon>Magnoliopsida</taxon>
        <taxon>eudicotyledons</taxon>
        <taxon>Gunneridae</taxon>
        <taxon>Pentapetalae</taxon>
        <taxon>rosids</taxon>
        <taxon>fabids</taxon>
        <taxon>Rosales</taxon>
        <taxon>Rosaceae</taxon>
        <taxon>Rosoideae</taxon>
        <taxon>Rosoideae incertae sedis</taxon>
        <taxon>Rosa</taxon>
    </lineage>
</organism>
<dbReference type="InterPro" id="IPR015943">
    <property type="entry name" value="WD40/YVTN_repeat-like_dom_sf"/>
</dbReference>
<dbReference type="Gene3D" id="2.130.10.10">
    <property type="entry name" value="YVTN repeat-like/Quinoprotein amine dehydrogenase"/>
    <property type="match status" value="1"/>
</dbReference>
<keyword evidence="2" id="KW-0853">WD repeat</keyword>
<dbReference type="Pfam" id="PF12265">
    <property type="entry name" value="CAF1C_H4-bd"/>
    <property type="match status" value="1"/>
</dbReference>
<comment type="similarity">
    <text evidence="1">Belongs to the WD repeat RBAP46/RBAP48/MSI1 family.</text>
</comment>
<dbReference type="STRING" id="74649.A0A2P6QDK1"/>
<keyword evidence="4" id="KW-0732">Signal</keyword>
<feature type="signal peptide" evidence="4">
    <location>
        <begin position="1"/>
        <end position="26"/>
    </location>
</feature>
<comment type="caution">
    <text evidence="6">The sequence shown here is derived from an EMBL/GenBank/DDBJ whole genome shotgun (WGS) entry which is preliminary data.</text>
</comment>
<keyword evidence="3" id="KW-0677">Repeat</keyword>
<reference evidence="6 7" key="1">
    <citation type="journal article" date="2018" name="Nat. Genet.">
        <title>The Rosa genome provides new insights in the design of modern roses.</title>
        <authorList>
            <person name="Bendahmane M."/>
        </authorList>
    </citation>
    <scope>NUCLEOTIDE SEQUENCE [LARGE SCALE GENOMIC DNA]</scope>
    <source>
        <strain evidence="7">cv. Old Blush</strain>
    </source>
</reference>
<evidence type="ECO:0000256" key="3">
    <source>
        <dbReference type="ARBA" id="ARBA00022737"/>
    </source>
</evidence>
<feature type="chain" id="PRO_5015110228" evidence="4">
    <location>
        <begin position="27"/>
        <end position="58"/>
    </location>
</feature>
<gene>
    <name evidence="6" type="ORF">RchiOBHm_Chr5g0044411</name>
</gene>
<dbReference type="Proteomes" id="UP000238479">
    <property type="component" value="Chromosome 5"/>
</dbReference>
<dbReference type="AlphaFoldDB" id="A0A2P6QDK1"/>
<evidence type="ECO:0000313" key="6">
    <source>
        <dbReference type="EMBL" id="PRQ32262.1"/>
    </source>
</evidence>
<dbReference type="InterPro" id="IPR022052">
    <property type="entry name" value="Histone-bd_RBBP4-like_N"/>
</dbReference>
<dbReference type="EMBL" id="PDCK01000043">
    <property type="protein sequence ID" value="PRQ32262.1"/>
    <property type="molecule type" value="Genomic_DNA"/>
</dbReference>
<evidence type="ECO:0000313" key="7">
    <source>
        <dbReference type="Proteomes" id="UP000238479"/>
    </source>
</evidence>
<sequence length="58" mass="6969">MPSRSDFSSFFFLSFFFLSFWWPSLTVEWLPNQEEQRGKDYSVQKMILGTHTSEKEPN</sequence>